<protein>
    <submittedName>
        <fullName evidence="2">Uncharacterized protein</fullName>
    </submittedName>
</protein>
<feature type="region of interest" description="Disordered" evidence="1">
    <location>
        <begin position="1"/>
        <end position="25"/>
    </location>
</feature>
<evidence type="ECO:0000313" key="2">
    <source>
        <dbReference type="EMBL" id="GFO04214.1"/>
    </source>
</evidence>
<organism evidence="2 3">
    <name type="scientific">Plakobranchus ocellatus</name>
    <dbReference type="NCBI Taxonomy" id="259542"/>
    <lineage>
        <taxon>Eukaryota</taxon>
        <taxon>Metazoa</taxon>
        <taxon>Spiralia</taxon>
        <taxon>Lophotrochozoa</taxon>
        <taxon>Mollusca</taxon>
        <taxon>Gastropoda</taxon>
        <taxon>Heterobranchia</taxon>
        <taxon>Euthyneura</taxon>
        <taxon>Panpulmonata</taxon>
        <taxon>Sacoglossa</taxon>
        <taxon>Placobranchoidea</taxon>
        <taxon>Plakobranchidae</taxon>
        <taxon>Plakobranchus</taxon>
    </lineage>
</organism>
<dbReference type="EMBL" id="BLXT01003738">
    <property type="protein sequence ID" value="GFO04214.1"/>
    <property type="molecule type" value="Genomic_DNA"/>
</dbReference>
<dbReference type="Proteomes" id="UP000735302">
    <property type="component" value="Unassembled WGS sequence"/>
</dbReference>
<dbReference type="AlphaFoldDB" id="A0AAV4ADB8"/>
<evidence type="ECO:0000313" key="3">
    <source>
        <dbReference type="Proteomes" id="UP000735302"/>
    </source>
</evidence>
<name>A0AAV4ADB8_9GAST</name>
<sequence>MGRRVSIGVKRRPSPGDRAPGRDRFPPDRRVVCVCLADVIAPVSRGGGGGGGAAHQCRALDRQEVSLYVCYNWQGGRELDLNA</sequence>
<proteinExistence type="predicted"/>
<keyword evidence="3" id="KW-1185">Reference proteome</keyword>
<evidence type="ECO:0000256" key="1">
    <source>
        <dbReference type="SAM" id="MobiDB-lite"/>
    </source>
</evidence>
<reference evidence="2 3" key="1">
    <citation type="journal article" date="2021" name="Elife">
        <title>Chloroplast acquisition without the gene transfer in kleptoplastic sea slugs, Plakobranchus ocellatus.</title>
        <authorList>
            <person name="Maeda T."/>
            <person name="Takahashi S."/>
            <person name="Yoshida T."/>
            <person name="Shimamura S."/>
            <person name="Takaki Y."/>
            <person name="Nagai Y."/>
            <person name="Toyoda A."/>
            <person name="Suzuki Y."/>
            <person name="Arimoto A."/>
            <person name="Ishii H."/>
            <person name="Satoh N."/>
            <person name="Nishiyama T."/>
            <person name="Hasebe M."/>
            <person name="Maruyama T."/>
            <person name="Minagawa J."/>
            <person name="Obokata J."/>
            <person name="Shigenobu S."/>
        </authorList>
    </citation>
    <scope>NUCLEOTIDE SEQUENCE [LARGE SCALE GENOMIC DNA]</scope>
</reference>
<gene>
    <name evidence="2" type="ORF">PoB_003071900</name>
</gene>
<accession>A0AAV4ADB8</accession>
<feature type="compositionally biased region" description="Basic residues" evidence="1">
    <location>
        <begin position="1"/>
        <end position="13"/>
    </location>
</feature>
<comment type="caution">
    <text evidence="2">The sequence shown here is derived from an EMBL/GenBank/DDBJ whole genome shotgun (WGS) entry which is preliminary data.</text>
</comment>